<evidence type="ECO:0000256" key="1">
    <source>
        <dbReference type="SAM" id="MobiDB-lite"/>
    </source>
</evidence>
<organism evidence="3 4">
    <name type="scientific">Oceanobacillus luteolus</name>
    <dbReference type="NCBI Taxonomy" id="1274358"/>
    <lineage>
        <taxon>Bacteria</taxon>
        <taxon>Bacillati</taxon>
        <taxon>Bacillota</taxon>
        <taxon>Bacilli</taxon>
        <taxon>Bacillales</taxon>
        <taxon>Bacillaceae</taxon>
        <taxon>Oceanobacillus</taxon>
    </lineage>
</organism>
<dbReference type="RefSeq" id="WP_379596582.1">
    <property type="nucleotide sequence ID" value="NZ_JBHUDE010000029.1"/>
</dbReference>
<dbReference type="SUPFAM" id="SSF47090">
    <property type="entry name" value="PGBD-like"/>
    <property type="match status" value="3"/>
</dbReference>
<dbReference type="Proteomes" id="UP001597221">
    <property type="component" value="Unassembled WGS sequence"/>
</dbReference>
<evidence type="ECO:0000313" key="3">
    <source>
        <dbReference type="EMBL" id="MFD1607236.1"/>
    </source>
</evidence>
<dbReference type="EMBL" id="JBHUDE010000029">
    <property type="protein sequence ID" value="MFD1607236.1"/>
    <property type="molecule type" value="Genomic_DNA"/>
</dbReference>
<accession>A0ABW4HPH7</accession>
<feature type="domain" description="Peptidoglycan binding-like" evidence="2">
    <location>
        <begin position="308"/>
        <end position="363"/>
    </location>
</feature>
<comment type="caution">
    <text evidence="3">The sequence shown here is derived from an EMBL/GenBank/DDBJ whole genome shotgun (WGS) entry which is preliminary data.</text>
</comment>
<sequence length="627" mass="71682">MDSETVSSNELFASDEPNSKNEVINYNNQVELYSANQWNQDTVKVMLKWLGYLEKDSERDLLEGLQAFQKDYGISISNNLNNTVLQQVKDVFRTSLESNERPDSLRELNKNLNLLGFGTILTPANIGLFMRKKIKAFQSAYDLTETGKVNVETLLKIDELISKSIKVGESHNHLPLLKCCLNILGYGPIRLTKKYGEQAQIAVKKIQRKYKLPVNGMIDERTKTAIYESASLAANKNNNNIIEENIHKILTRIGFSAEIDELNSKVGVASQLINFQKQYGIPATGKLELSSILKIEEILLSPLQLGVRHKNVETLKENLVDLGYGPIKITNKFGKHTVTKVKEFQRDHGLPDSGIADQKTLALIQEKSKYIVRKTYTHINSTLEETFKLHLNKQKQEKIVELQKFLEEKDAVFDPEVLVNSEEGKFQLLDLSRSQSVSLETIKSYFRKKDLLVGQEELILDAAVTHGINEITLVSQVLSEVDQGFMMQNGIPVDRSGRITYIETANEKMPGETSDTYSWVYNFYGIYDGDDNTLDGRAKKAFDEGWHSMQKAILEGAKFVKEIYIGDGKTTYYNKKRDYLTHDANTKDHPLTRNIEWLYEQIQRIQRIYKQLDSYTLYLDIPIYKSK</sequence>
<dbReference type="InterPro" id="IPR036366">
    <property type="entry name" value="PGBDSf"/>
</dbReference>
<feature type="domain" description="Peptidoglycan binding-like" evidence="2">
    <location>
        <begin position="176"/>
        <end position="226"/>
    </location>
</feature>
<reference evidence="4" key="1">
    <citation type="journal article" date="2019" name="Int. J. Syst. Evol. Microbiol.">
        <title>The Global Catalogue of Microorganisms (GCM) 10K type strain sequencing project: providing services to taxonomists for standard genome sequencing and annotation.</title>
        <authorList>
            <consortium name="The Broad Institute Genomics Platform"/>
            <consortium name="The Broad Institute Genome Sequencing Center for Infectious Disease"/>
            <person name="Wu L."/>
            <person name="Ma J."/>
        </authorList>
    </citation>
    <scope>NUCLEOTIDE SEQUENCE [LARGE SCALE GENOMIC DNA]</scope>
    <source>
        <strain evidence="4">CGMCC 1.12376</strain>
    </source>
</reference>
<name>A0ABW4HPH7_9BACI</name>
<proteinExistence type="predicted"/>
<dbReference type="InterPro" id="IPR036365">
    <property type="entry name" value="PGBD-like_sf"/>
</dbReference>
<dbReference type="InterPro" id="IPR002477">
    <property type="entry name" value="Peptidoglycan-bd-like"/>
</dbReference>
<keyword evidence="4" id="KW-1185">Reference proteome</keyword>
<evidence type="ECO:0000313" key="4">
    <source>
        <dbReference type="Proteomes" id="UP001597221"/>
    </source>
</evidence>
<dbReference type="Gene3D" id="1.10.101.10">
    <property type="entry name" value="PGBD-like superfamily/PGBD"/>
    <property type="match status" value="3"/>
</dbReference>
<feature type="domain" description="Peptidoglycan binding-like" evidence="2">
    <location>
        <begin position="103"/>
        <end position="154"/>
    </location>
</feature>
<protein>
    <submittedName>
        <fullName evidence="3">Peptidoglycan-binding protein</fullName>
    </submittedName>
</protein>
<gene>
    <name evidence="3" type="ORF">ACFSBH_06180</name>
</gene>
<feature type="compositionally biased region" description="Polar residues" evidence="1">
    <location>
        <begin position="1"/>
        <end position="11"/>
    </location>
</feature>
<evidence type="ECO:0000259" key="2">
    <source>
        <dbReference type="Pfam" id="PF01471"/>
    </source>
</evidence>
<dbReference type="Pfam" id="PF01471">
    <property type="entry name" value="PG_binding_1"/>
    <property type="match status" value="3"/>
</dbReference>
<feature type="region of interest" description="Disordered" evidence="1">
    <location>
        <begin position="1"/>
        <end position="20"/>
    </location>
</feature>